<dbReference type="RefSeq" id="XP_028485752.1">
    <property type="nucleotide sequence ID" value="XM_028630391.1"/>
</dbReference>
<dbReference type="EMBL" id="RCNU01000004">
    <property type="protein sequence ID" value="RWQ96107.1"/>
    <property type="molecule type" value="Genomic_DNA"/>
</dbReference>
<feature type="compositionally biased region" description="Basic residues" evidence="1">
    <location>
        <begin position="1"/>
        <end position="13"/>
    </location>
</feature>
<reference evidence="2 3" key="1">
    <citation type="journal article" date="2018" name="Front. Microbiol.">
        <title>Genomic and genetic insights into a cosmopolitan fungus, Paecilomyces variotii (Eurotiales).</title>
        <authorList>
            <person name="Urquhart A.S."/>
            <person name="Mondo S.J."/>
            <person name="Makela M.R."/>
            <person name="Hane J.K."/>
            <person name="Wiebenga A."/>
            <person name="He G."/>
            <person name="Mihaltcheva S."/>
            <person name="Pangilinan J."/>
            <person name="Lipzen A."/>
            <person name="Barry K."/>
            <person name="de Vries R.P."/>
            <person name="Grigoriev I.V."/>
            <person name="Idnurm A."/>
        </authorList>
    </citation>
    <scope>NUCLEOTIDE SEQUENCE [LARGE SCALE GENOMIC DNA]</scope>
    <source>
        <strain evidence="2 3">CBS 101075</strain>
    </source>
</reference>
<feature type="region of interest" description="Disordered" evidence="1">
    <location>
        <begin position="1"/>
        <end position="68"/>
    </location>
</feature>
<comment type="caution">
    <text evidence="2">The sequence shown here is derived from an EMBL/GenBank/DDBJ whole genome shotgun (WGS) entry which is preliminary data.</text>
</comment>
<evidence type="ECO:0000313" key="2">
    <source>
        <dbReference type="EMBL" id="RWQ96107.1"/>
    </source>
</evidence>
<sequence length="131" mass="14064">MKSSKPLKPHRDRVAHPPMMMMAKPPSPPHFLYVPASSMASRRDIEQSSYSTTPALSQGAHTPPSGQMTYYLPEEELAAVDDVLRAKLFKDMIHGGLERVVLLEANEATTTTTTTKEINVEQSGGGGGGGG</sequence>
<name>A0A443HW93_BYSSP</name>
<gene>
    <name evidence="2" type="ORF">C8Q69DRAFT_463972</name>
</gene>
<feature type="non-terminal residue" evidence="2">
    <location>
        <position position="131"/>
    </location>
</feature>
<proteinExistence type="predicted"/>
<dbReference type="GeneID" id="39599668"/>
<feature type="region of interest" description="Disordered" evidence="1">
    <location>
        <begin position="110"/>
        <end position="131"/>
    </location>
</feature>
<evidence type="ECO:0000313" key="3">
    <source>
        <dbReference type="Proteomes" id="UP000283841"/>
    </source>
</evidence>
<evidence type="ECO:0000256" key="1">
    <source>
        <dbReference type="SAM" id="MobiDB-lite"/>
    </source>
</evidence>
<keyword evidence="3" id="KW-1185">Reference proteome</keyword>
<dbReference type="VEuPathDB" id="FungiDB:C8Q69DRAFT_463972"/>
<feature type="compositionally biased region" description="Polar residues" evidence="1">
    <location>
        <begin position="47"/>
        <end position="68"/>
    </location>
</feature>
<accession>A0A443HW93</accession>
<protein>
    <submittedName>
        <fullName evidence="2">Uncharacterized protein</fullName>
    </submittedName>
</protein>
<organism evidence="2 3">
    <name type="scientific">Byssochlamys spectabilis</name>
    <name type="common">Paecilomyces variotii</name>
    <dbReference type="NCBI Taxonomy" id="264951"/>
    <lineage>
        <taxon>Eukaryota</taxon>
        <taxon>Fungi</taxon>
        <taxon>Dikarya</taxon>
        <taxon>Ascomycota</taxon>
        <taxon>Pezizomycotina</taxon>
        <taxon>Eurotiomycetes</taxon>
        <taxon>Eurotiomycetidae</taxon>
        <taxon>Eurotiales</taxon>
        <taxon>Thermoascaceae</taxon>
        <taxon>Paecilomyces</taxon>
    </lineage>
</organism>
<dbReference type="Proteomes" id="UP000283841">
    <property type="component" value="Unassembled WGS sequence"/>
</dbReference>
<dbReference type="AlphaFoldDB" id="A0A443HW93"/>